<dbReference type="InterPro" id="IPR050077">
    <property type="entry name" value="LexA_repressor"/>
</dbReference>
<name>A0A0F9JXW7_9ZZZZ</name>
<dbReference type="NCBIfam" id="NF007621">
    <property type="entry name" value="PRK10276.1"/>
    <property type="match status" value="1"/>
</dbReference>
<accession>A0A0F9JXW7</accession>
<organism evidence="2">
    <name type="scientific">marine sediment metagenome</name>
    <dbReference type="NCBI Taxonomy" id="412755"/>
    <lineage>
        <taxon>unclassified sequences</taxon>
        <taxon>metagenomes</taxon>
        <taxon>ecological metagenomes</taxon>
    </lineage>
</organism>
<feature type="domain" description="Peptidase S24/S26A/S26B/S26C" evidence="1">
    <location>
        <begin position="16"/>
        <end position="121"/>
    </location>
</feature>
<dbReference type="Pfam" id="PF00717">
    <property type="entry name" value="Peptidase_S24"/>
    <property type="match status" value="1"/>
</dbReference>
<dbReference type="PANTHER" id="PTHR33516:SF2">
    <property type="entry name" value="LEXA REPRESSOR-RELATED"/>
    <property type="match status" value="1"/>
</dbReference>
<evidence type="ECO:0000313" key="2">
    <source>
        <dbReference type="EMBL" id="KKM14753.1"/>
    </source>
</evidence>
<dbReference type="SUPFAM" id="SSF51306">
    <property type="entry name" value="LexA/Signal peptidase"/>
    <property type="match status" value="1"/>
</dbReference>
<dbReference type="AlphaFoldDB" id="A0A0F9JXW7"/>
<dbReference type="CDD" id="cd06529">
    <property type="entry name" value="S24_LexA-like"/>
    <property type="match status" value="1"/>
</dbReference>
<comment type="caution">
    <text evidence="2">The sequence shown here is derived from an EMBL/GenBank/DDBJ whole genome shotgun (WGS) entry which is preliminary data.</text>
</comment>
<gene>
    <name evidence="2" type="ORF">LCGC14_1702950</name>
</gene>
<dbReference type="EMBL" id="LAZR01015074">
    <property type="protein sequence ID" value="KKM14753.1"/>
    <property type="molecule type" value="Genomic_DNA"/>
</dbReference>
<reference evidence="2" key="1">
    <citation type="journal article" date="2015" name="Nature">
        <title>Complex archaea that bridge the gap between prokaryotes and eukaryotes.</title>
        <authorList>
            <person name="Spang A."/>
            <person name="Saw J.H."/>
            <person name="Jorgensen S.L."/>
            <person name="Zaremba-Niedzwiedzka K."/>
            <person name="Martijn J."/>
            <person name="Lind A.E."/>
            <person name="van Eijk R."/>
            <person name="Schleper C."/>
            <person name="Guy L."/>
            <person name="Ettema T.J."/>
        </authorList>
    </citation>
    <scope>NUCLEOTIDE SEQUENCE</scope>
</reference>
<dbReference type="PANTHER" id="PTHR33516">
    <property type="entry name" value="LEXA REPRESSOR"/>
    <property type="match status" value="1"/>
</dbReference>
<proteinExistence type="predicted"/>
<sequence length="140" mass="15391">MCMFVIPIFIEAGITGFESPAAEYVELGISIDELIIKHPNATFIGIASGQSMQEVGIFDGDLLVIDRAEDVSTGDIIVASYNGSFVCKIIDKSKRLLISASKDYKSVYISNDDDFKLEGVVTASIRLHRNKAEVNRCLPW</sequence>
<dbReference type="Gene3D" id="2.10.109.10">
    <property type="entry name" value="Umud Fragment, subunit A"/>
    <property type="match status" value="1"/>
</dbReference>
<protein>
    <recommendedName>
        <fullName evidence="1">Peptidase S24/S26A/S26B/S26C domain-containing protein</fullName>
    </recommendedName>
</protein>
<evidence type="ECO:0000259" key="1">
    <source>
        <dbReference type="Pfam" id="PF00717"/>
    </source>
</evidence>
<dbReference type="InterPro" id="IPR036286">
    <property type="entry name" value="LexA/Signal_pep-like_sf"/>
</dbReference>
<dbReference type="InterPro" id="IPR015927">
    <property type="entry name" value="Peptidase_S24_S26A/B/C"/>
</dbReference>
<dbReference type="InterPro" id="IPR039418">
    <property type="entry name" value="LexA-like"/>
</dbReference>